<evidence type="ECO:0000256" key="3">
    <source>
        <dbReference type="ARBA" id="ARBA00022692"/>
    </source>
</evidence>
<name>A0A6N9Q3K0_9BACL</name>
<keyword evidence="2" id="KW-0813">Transport</keyword>
<evidence type="ECO:0000256" key="2">
    <source>
        <dbReference type="ARBA" id="ARBA00022448"/>
    </source>
</evidence>
<dbReference type="PANTHER" id="PTHR23526:SF4">
    <property type="entry name" value="INTEGRAL MEMBRANE TRANSPORT PROTEIN"/>
    <property type="match status" value="1"/>
</dbReference>
<dbReference type="GO" id="GO:0005886">
    <property type="term" value="C:plasma membrane"/>
    <property type="evidence" value="ECO:0007669"/>
    <property type="project" value="UniProtKB-SubCell"/>
</dbReference>
<accession>A0A6N9Q3K0</accession>
<dbReference type="AlphaFoldDB" id="A0A6N9Q3K0"/>
<gene>
    <name evidence="8" type="ORF">ERL59_09915</name>
</gene>
<dbReference type="Gene3D" id="1.20.1250.20">
    <property type="entry name" value="MFS general substrate transporter like domains"/>
    <property type="match status" value="1"/>
</dbReference>
<dbReference type="Pfam" id="PF07690">
    <property type="entry name" value="MFS_1"/>
    <property type="match status" value="1"/>
</dbReference>
<reference evidence="8 9" key="1">
    <citation type="submission" date="2019-01" db="EMBL/GenBank/DDBJ databases">
        <title>Chengkuizengella sp. nov., isolated from deep-sea sediment of East Pacific Ocean.</title>
        <authorList>
            <person name="Yang J."/>
            <person name="Lai Q."/>
            <person name="Shao Z."/>
        </authorList>
    </citation>
    <scope>NUCLEOTIDE SEQUENCE [LARGE SCALE GENOMIC DNA]</scope>
    <source>
        <strain evidence="8 9">YPA3-1-1</strain>
    </source>
</reference>
<dbReference type="SUPFAM" id="SSF103473">
    <property type="entry name" value="MFS general substrate transporter"/>
    <property type="match status" value="1"/>
</dbReference>
<feature type="transmembrane region" description="Helical" evidence="6">
    <location>
        <begin position="233"/>
        <end position="254"/>
    </location>
</feature>
<dbReference type="OrthoDB" id="9774288at2"/>
<evidence type="ECO:0000313" key="8">
    <source>
        <dbReference type="EMBL" id="NBI29274.1"/>
    </source>
</evidence>
<proteinExistence type="predicted"/>
<feature type="transmembrane region" description="Helical" evidence="6">
    <location>
        <begin position="98"/>
        <end position="120"/>
    </location>
</feature>
<dbReference type="InterPro" id="IPR020846">
    <property type="entry name" value="MFS_dom"/>
</dbReference>
<dbReference type="InterPro" id="IPR036259">
    <property type="entry name" value="MFS_trans_sf"/>
</dbReference>
<comment type="subcellular location">
    <subcellularLocation>
        <location evidence="1">Cell membrane</location>
        <topology evidence="1">Multi-pass membrane protein</topology>
    </subcellularLocation>
</comment>
<feature type="transmembrane region" description="Helical" evidence="6">
    <location>
        <begin position="199"/>
        <end position="227"/>
    </location>
</feature>
<feature type="transmembrane region" description="Helical" evidence="6">
    <location>
        <begin position="266"/>
        <end position="284"/>
    </location>
</feature>
<feature type="transmembrane region" description="Helical" evidence="6">
    <location>
        <begin position="160"/>
        <end position="178"/>
    </location>
</feature>
<dbReference type="PROSITE" id="PS50850">
    <property type="entry name" value="MFS"/>
    <property type="match status" value="1"/>
</dbReference>
<comment type="caution">
    <text evidence="8">The sequence shown here is derived from an EMBL/GenBank/DDBJ whole genome shotgun (WGS) entry which is preliminary data.</text>
</comment>
<evidence type="ECO:0000256" key="1">
    <source>
        <dbReference type="ARBA" id="ARBA00004651"/>
    </source>
</evidence>
<feature type="transmembrane region" description="Helical" evidence="6">
    <location>
        <begin position="74"/>
        <end position="92"/>
    </location>
</feature>
<dbReference type="Proteomes" id="UP000448943">
    <property type="component" value="Unassembled WGS sequence"/>
</dbReference>
<protein>
    <submittedName>
        <fullName evidence="8">MFS transporter</fullName>
    </submittedName>
</protein>
<evidence type="ECO:0000256" key="6">
    <source>
        <dbReference type="SAM" id="Phobius"/>
    </source>
</evidence>
<organism evidence="8 9">
    <name type="scientific">Chengkuizengella marina</name>
    <dbReference type="NCBI Taxonomy" id="2507566"/>
    <lineage>
        <taxon>Bacteria</taxon>
        <taxon>Bacillati</taxon>
        <taxon>Bacillota</taxon>
        <taxon>Bacilli</taxon>
        <taxon>Bacillales</taxon>
        <taxon>Paenibacillaceae</taxon>
        <taxon>Chengkuizengella</taxon>
    </lineage>
</organism>
<dbReference type="PANTHER" id="PTHR23526">
    <property type="entry name" value="INTEGRAL MEMBRANE TRANSPORT PROTEIN-RELATED"/>
    <property type="match status" value="1"/>
</dbReference>
<feature type="transmembrane region" description="Helical" evidence="6">
    <location>
        <begin position="354"/>
        <end position="371"/>
    </location>
</feature>
<keyword evidence="9" id="KW-1185">Reference proteome</keyword>
<dbReference type="EMBL" id="SIJB01000023">
    <property type="protein sequence ID" value="NBI29274.1"/>
    <property type="molecule type" value="Genomic_DNA"/>
</dbReference>
<dbReference type="GO" id="GO:0022857">
    <property type="term" value="F:transmembrane transporter activity"/>
    <property type="evidence" value="ECO:0007669"/>
    <property type="project" value="InterPro"/>
</dbReference>
<keyword evidence="4 6" id="KW-1133">Transmembrane helix</keyword>
<feature type="domain" description="Major facilitator superfamily (MFS) profile" evidence="7">
    <location>
        <begin position="8"/>
        <end position="378"/>
    </location>
</feature>
<dbReference type="InterPro" id="IPR052528">
    <property type="entry name" value="Sugar_transport-like"/>
</dbReference>
<feature type="transmembrane region" description="Helical" evidence="6">
    <location>
        <begin position="12"/>
        <end position="30"/>
    </location>
</feature>
<feature type="transmembrane region" description="Helical" evidence="6">
    <location>
        <begin position="42"/>
        <end position="67"/>
    </location>
</feature>
<dbReference type="InterPro" id="IPR011701">
    <property type="entry name" value="MFS"/>
</dbReference>
<dbReference type="RefSeq" id="WP_160646071.1">
    <property type="nucleotide sequence ID" value="NZ_SIJB01000023.1"/>
</dbReference>
<evidence type="ECO:0000313" key="9">
    <source>
        <dbReference type="Proteomes" id="UP000448943"/>
    </source>
</evidence>
<evidence type="ECO:0000259" key="7">
    <source>
        <dbReference type="PROSITE" id="PS50850"/>
    </source>
</evidence>
<keyword evidence="3 6" id="KW-0812">Transmembrane</keyword>
<keyword evidence="5 6" id="KW-0472">Membrane</keyword>
<evidence type="ECO:0000256" key="4">
    <source>
        <dbReference type="ARBA" id="ARBA00022989"/>
    </source>
</evidence>
<sequence>MDNHKNKNLSYLLLSIFIVSISISFFQVTYKNYIVEDFFVTTFQFAIIDAIKEIPGLIAISFILIAIRFRERNVLIFSIFLIGLGLLLYSLASGFWGLIIYTFIFSTGTHLFFIYRDYLITDLTTEVNRSTIFGYVASLGAGAGLLGMLLVWILNQKFETNVILFIGLPIALISIVFFKKLNMNKNKRTRNNNLYLRKVYFPYYLLTTLSATREMIFITFATLLLIIKFETSLSTMVLLYSLHGIIAVFTRPYIGKVIKKIGIGHALSLNYIIVTFIFLGYAYIEHIWFIYILFVLDDVFVGFDDIGISTYVGKLVPREELSTTLAVGSTLSHVIAVTIPIVGSFIWLVLGSTLPFLLGCLVTMFAAIASFRMNTLNKIY</sequence>
<evidence type="ECO:0000256" key="5">
    <source>
        <dbReference type="ARBA" id="ARBA00023136"/>
    </source>
</evidence>
<feature type="transmembrane region" description="Helical" evidence="6">
    <location>
        <begin position="132"/>
        <end position="154"/>
    </location>
</feature>